<protein>
    <submittedName>
        <fullName evidence="1">Uncharacterized protein</fullName>
    </submittedName>
</protein>
<proteinExistence type="predicted"/>
<accession>A0ABZ0EQD6</accession>
<organism evidence="1 2">
    <name type="scientific">Paraburkholderia kirstenboschensis</name>
    <dbReference type="NCBI Taxonomy" id="1245436"/>
    <lineage>
        <taxon>Bacteria</taxon>
        <taxon>Pseudomonadati</taxon>
        <taxon>Pseudomonadota</taxon>
        <taxon>Betaproteobacteria</taxon>
        <taxon>Burkholderiales</taxon>
        <taxon>Burkholderiaceae</taxon>
        <taxon>Paraburkholderia</taxon>
    </lineage>
</organism>
<keyword evidence="2" id="KW-1185">Reference proteome</keyword>
<evidence type="ECO:0000313" key="2">
    <source>
        <dbReference type="Proteomes" id="UP001302652"/>
    </source>
</evidence>
<dbReference type="RefSeq" id="WP_317021516.1">
    <property type="nucleotide sequence ID" value="NZ_CP136513.1"/>
</dbReference>
<gene>
    <name evidence="1" type="ORF">RW095_24550</name>
</gene>
<sequence length="255" mass="30079">MLAACLSQRKKIKFKRNDFLRALLTDTLPYEVPLLFSNYGYYRRLHEKADSALRDVCKLDLLPKKEWAIPYSYNIKKDSLDFRTLSIAHPAVQRDFCELYEKYNQLIIGLCSRSAFSLRHPVKVATRYYERPRAIRSSYAERSVEVQEDGFAEQERHASSFFSYQRYNLIHKFYESPDFHDLEKKFKHLRRLDISKCFNHIYTHSISWAAKNKAFGKEFKGEDTRVGLMISCSAPTIMKRTASSLVLKFRESLLK</sequence>
<name>A0ABZ0EQD6_9BURK</name>
<dbReference type="EMBL" id="CP136513">
    <property type="protein sequence ID" value="WOD19414.1"/>
    <property type="molecule type" value="Genomic_DNA"/>
</dbReference>
<dbReference type="Proteomes" id="UP001302652">
    <property type="component" value="Chromosome 1"/>
</dbReference>
<evidence type="ECO:0000313" key="1">
    <source>
        <dbReference type="EMBL" id="WOD19414.1"/>
    </source>
</evidence>
<reference evidence="1 2" key="1">
    <citation type="submission" date="2023-10" db="EMBL/GenBank/DDBJ databases">
        <title>Surface-active antibiotics is a multifunctional adaptation for post-fire microbes.</title>
        <authorList>
            <person name="Liu M.D."/>
            <person name="Du Y."/>
            <person name="Koupaei S.K."/>
            <person name="Kim N.R."/>
            <person name="Zhang W."/>
            <person name="Traxler M.F."/>
        </authorList>
    </citation>
    <scope>NUCLEOTIDE SEQUENCE [LARGE SCALE GENOMIC DNA]</scope>
    <source>
        <strain evidence="1 2">F3</strain>
    </source>
</reference>